<dbReference type="EMBL" id="BARU01007223">
    <property type="protein sequence ID" value="GAH42888.1"/>
    <property type="molecule type" value="Genomic_DNA"/>
</dbReference>
<accession>X1HC46</accession>
<comment type="caution">
    <text evidence="1">The sequence shown here is derived from an EMBL/GenBank/DDBJ whole genome shotgun (WGS) entry which is preliminary data.</text>
</comment>
<dbReference type="AlphaFoldDB" id="X1HC46"/>
<feature type="non-terminal residue" evidence="1">
    <location>
        <position position="48"/>
    </location>
</feature>
<protein>
    <submittedName>
        <fullName evidence="1">Uncharacterized protein</fullName>
    </submittedName>
</protein>
<evidence type="ECO:0000313" key="1">
    <source>
        <dbReference type="EMBL" id="GAH42888.1"/>
    </source>
</evidence>
<sequence>MGLEKITGIRQYTDFTPAGKVIKMYRVTYTTQKTDGEFTLDIPANDYS</sequence>
<reference evidence="1" key="1">
    <citation type="journal article" date="2014" name="Front. Microbiol.">
        <title>High frequency of phylogenetically diverse reductive dehalogenase-homologous genes in deep subseafloor sedimentary metagenomes.</title>
        <authorList>
            <person name="Kawai M."/>
            <person name="Futagami T."/>
            <person name="Toyoda A."/>
            <person name="Takaki Y."/>
            <person name="Nishi S."/>
            <person name="Hori S."/>
            <person name="Arai W."/>
            <person name="Tsubouchi T."/>
            <person name="Morono Y."/>
            <person name="Uchiyama I."/>
            <person name="Ito T."/>
            <person name="Fujiyama A."/>
            <person name="Inagaki F."/>
            <person name="Takami H."/>
        </authorList>
    </citation>
    <scope>NUCLEOTIDE SEQUENCE</scope>
    <source>
        <strain evidence="1">Expedition CK06-06</strain>
    </source>
</reference>
<name>X1HC46_9ZZZZ</name>
<gene>
    <name evidence="1" type="ORF">S03H2_14244</name>
</gene>
<organism evidence="1">
    <name type="scientific">marine sediment metagenome</name>
    <dbReference type="NCBI Taxonomy" id="412755"/>
    <lineage>
        <taxon>unclassified sequences</taxon>
        <taxon>metagenomes</taxon>
        <taxon>ecological metagenomes</taxon>
    </lineage>
</organism>
<proteinExistence type="predicted"/>